<dbReference type="Proteomes" id="UP000054776">
    <property type="component" value="Unassembled WGS sequence"/>
</dbReference>
<organism evidence="2 3">
    <name type="scientific">Trichinella spiralis</name>
    <name type="common">Trichina worm</name>
    <dbReference type="NCBI Taxonomy" id="6334"/>
    <lineage>
        <taxon>Eukaryota</taxon>
        <taxon>Metazoa</taxon>
        <taxon>Ecdysozoa</taxon>
        <taxon>Nematoda</taxon>
        <taxon>Enoplea</taxon>
        <taxon>Dorylaimia</taxon>
        <taxon>Trichinellida</taxon>
        <taxon>Trichinellidae</taxon>
        <taxon>Trichinella</taxon>
    </lineage>
</organism>
<proteinExistence type="predicted"/>
<keyword evidence="1" id="KW-0472">Membrane</keyword>
<reference evidence="2 3" key="1">
    <citation type="submission" date="2015-01" db="EMBL/GenBank/DDBJ databases">
        <title>Evolution of Trichinella species and genotypes.</title>
        <authorList>
            <person name="Korhonen P.K."/>
            <person name="Edoardo P."/>
            <person name="Giuseppe L.R."/>
            <person name="Gasser R.B."/>
        </authorList>
    </citation>
    <scope>NUCLEOTIDE SEQUENCE [LARGE SCALE GENOMIC DNA]</scope>
    <source>
        <strain evidence="2">ISS3</strain>
    </source>
</reference>
<keyword evidence="1" id="KW-0812">Transmembrane</keyword>
<keyword evidence="3" id="KW-1185">Reference proteome</keyword>
<dbReference type="AlphaFoldDB" id="A0A0V1B5G8"/>
<evidence type="ECO:0000256" key="1">
    <source>
        <dbReference type="SAM" id="Phobius"/>
    </source>
</evidence>
<evidence type="ECO:0000313" key="3">
    <source>
        <dbReference type="Proteomes" id="UP000054776"/>
    </source>
</evidence>
<protein>
    <submittedName>
        <fullName evidence="2">Uncharacterized protein</fullName>
    </submittedName>
</protein>
<accession>A0A0V1B5G8</accession>
<dbReference type="InParanoid" id="A0A0V1B5G8"/>
<dbReference type="EMBL" id="JYDH01000101">
    <property type="protein sequence ID" value="KRY32278.1"/>
    <property type="molecule type" value="Genomic_DNA"/>
</dbReference>
<sequence>MSTVEQQLCSTVVNSSSDDEFEFPTCEVDYFSPPNRIRSRHSVFILDILFLISYIGTLLTNQTGKPITIERQV</sequence>
<feature type="transmembrane region" description="Helical" evidence="1">
    <location>
        <begin position="43"/>
        <end position="61"/>
    </location>
</feature>
<gene>
    <name evidence="2" type="ORF">T01_8295</name>
</gene>
<name>A0A0V1B5G8_TRISP</name>
<evidence type="ECO:0000313" key="2">
    <source>
        <dbReference type="EMBL" id="KRY32278.1"/>
    </source>
</evidence>
<comment type="caution">
    <text evidence="2">The sequence shown here is derived from an EMBL/GenBank/DDBJ whole genome shotgun (WGS) entry which is preliminary data.</text>
</comment>
<keyword evidence="1" id="KW-1133">Transmembrane helix</keyword>